<dbReference type="Proteomes" id="UP000824890">
    <property type="component" value="Unassembled WGS sequence"/>
</dbReference>
<proteinExistence type="predicted"/>
<keyword evidence="2" id="KW-1185">Reference proteome</keyword>
<organism evidence="1 2">
    <name type="scientific">Brassica napus</name>
    <name type="common">Rape</name>
    <dbReference type="NCBI Taxonomy" id="3708"/>
    <lineage>
        <taxon>Eukaryota</taxon>
        <taxon>Viridiplantae</taxon>
        <taxon>Streptophyta</taxon>
        <taxon>Embryophyta</taxon>
        <taxon>Tracheophyta</taxon>
        <taxon>Spermatophyta</taxon>
        <taxon>Magnoliopsida</taxon>
        <taxon>eudicotyledons</taxon>
        <taxon>Gunneridae</taxon>
        <taxon>Pentapetalae</taxon>
        <taxon>rosids</taxon>
        <taxon>malvids</taxon>
        <taxon>Brassicales</taxon>
        <taxon>Brassicaceae</taxon>
        <taxon>Brassiceae</taxon>
        <taxon>Brassica</taxon>
    </lineage>
</organism>
<gene>
    <name evidence="1" type="ORF">HID58_006453</name>
</gene>
<dbReference type="EMBL" id="JAGKQM010000002">
    <property type="protein sequence ID" value="KAH0938992.1"/>
    <property type="molecule type" value="Genomic_DNA"/>
</dbReference>
<evidence type="ECO:0000313" key="1">
    <source>
        <dbReference type="EMBL" id="KAH0938992.1"/>
    </source>
</evidence>
<reference evidence="1 2" key="1">
    <citation type="submission" date="2021-05" db="EMBL/GenBank/DDBJ databases">
        <title>Genome Assembly of Synthetic Allotetraploid Brassica napus Reveals Homoeologous Exchanges between Subgenomes.</title>
        <authorList>
            <person name="Davis J.T."/>
        </authorList>
    </citation>
    <scope>NUCLEOTIDE SEQUENCE [LARGE SCALE GENOMIC DNA]</scope>
    <source>
        <strain evidence="2">cv. Da-Ae</strain>
        <tissue evidence="1">Seedling</tissue>
    </source>
</reference>
<accession>A0ABQ8ECC1</accession>
<protein>
    <submittedName>
        <fullName evidence="1">Uncharacterized protein</fullName>
    </submittedName>
</protein>
<evidence type="ECO:0000313" key="2">
    <source>
        <dbReference type="Proteomes" id="UP000824890"/>
    </source>
</evidence>
<comment type="caution">
    <text evidence="1">The sequence shown here is derived from an EMBL/GenBank/DDBJ whole genome shotgun (WGS) entry which is preliminary data.</text>
</comment>
<feature type="non-terminal residue" evidence="1">
    <location>
        <position position="1"/>
    </location>
</feature>
<sequence>SGPFYCALFTLKRVCRAVALHRSRFQPDLLVKEGHSRAWMGSFRSPTDNILRDYLNSQAGGSGSDKVDLEEIFEFEFPPTDGDPSNAPKFTKASRMVNGGLLFMNRALKVSNQEACMAQFRAEILDKEIARLKGELECSRRHERGFALPEVRRAYRRGTIEMSEVMKNRCDTFSCEFGEFKESYQVLGDYRECRGTVGGLYLTQASDYSFAVENARQTKHMNERDRDFAIPQIEEWIWKQWEPIYVSPDTVEAERESPTRQAK</sequence>
<name>A0ABQ8ECC1_BRANA</name>